<protein>
    <recommendedName>
        <fullName evidence="5">G protein-coupled receptor</fullName>
    </recommendedName>
</protein>
<comment type="similarity">
    <text evidence="1">Belongs to the nematode receptor-like protein sre family.</text>
</comment>
<organism evidence="3 4">
    <name type="scientific">Pristionchus entomophagus</name>
    <dbReference type="NCBI Taxonomy" id="358040"/>
    <lineage>
        <taxon>Eukaryota</taxon>
        <taxon>Metazoa</taxon>
        <taxon>Ecdysozoa</taxon>
        <taxon>Nematoda</taxon>
        <taxon>Chromadorea</taxon>
        <taxon>Rhabditida</taxon>
        <taxon>Rhabditina</taxon>
        <taxon>Diplogasteromorpha</taxon>
        <taxon>Diplogasteroidea</taxon>
        <taxon>Neodiplogasteridae</taxon>
        <taxon>Pristionchus</taxon>
    </lineage>
</organism>
<feature type="non-terminal residue" evidence="3">
    <location>
        <position position="86"/>
    </location>
</feature>
<dbReference type="InterPro" id="IPR004151">
    <property type="entry name" value="7TM_GPCR_serpentine_rcpt_Sre"/>
</dbReference>
<comment type="caution">
    <text evidence="3">The sequence shown here is derived from an EMBL/GenBank/DDBJ whole genome shotgun (WGS) entry which is preliminary data.</text>
</comment>
<keyword evidence="2" id="KW-0812">Transmembrane</keyword>
<evidence type="ECO:0000313" key="4">
    <source>
        <dbReference type="Proteomes" id="UP001432027"/>
    </source>
</evidence>
<dbReference type="EMBL" id="BTSX01000004">
    <property type="protein sequence ID" value="GMS92045.1"/>
    <property type="molecule type" value="Genomic_DNA"/>
</dbReference>
<evidence type="ECO:0000313" key="3">
    <source>
        <dbReference type="EMBL" id="GMS92045.1"/>
    </source>
</evidence>
<sequence>ALSSAFVTGLVNGYICCLVACLLPNFGCALILREMLKRNETRLARLTDSLRRYPDDKYSLSLRVQLRENIWSLQKIDFGVIFILIA</sequence>
<dbReference type="AlphaFoldDB" id="A0AAV5T8Y8"/>
<reference evidence="3" key="1">
    <citation type="submission" date="2023-10" db="EMBL/GenBank/DDBJ databases">
        <title>Genome assembly of Pristionchus species.</title>
        <authorList>
            <person name="Yoshida K."/>
            <person name="Sommer R.J."/>
        </authorList>
    </citation>
    <scope>NUCLEOTIDE SEQUENCE</scope>
    <source>
        <strain evidence="3">RS0144</strain>
    </source>
</reference>
<evidence type="ECO:0008006" key="5">
    <source>
        <dbReference type="Google" id="ProtNLM"/>
    </source>
</evidence>
<name>A0AAV5T8Y8_9BILA</name>
<keyword evidence="2" id="KW-0472">Membrane</keyword>
<feature type="transmembrane region" description="Helical" evidence="2">
    <location>
        <begin position="12"/>
        <end position="32"/>
    </location>
</feature>
<gene>
    <name evidence="3" type="ORF">PENTCL1PPCAC_14220</name>
</gene>
<dbReference type="Pfam" id="PF03125">
    <property type="entry name" value="Sre"/>
    <property type="match status" value="1"/>
</dbReference>
<accession>A0AAV5T8Y8</accession>
<evidence type="ECO:0000256" key="1">
    <source>
        <dbReference type="ARBA" id="ARBA00006803"/>
    </source>
</evidence>
<feature type="non-terminal residue" evidence="3">
    <location>
        <position position="1"/>
    </location>
</feature>
<proteinExistence type="inferred from homology"/>
<dbReference type="GO" id="GO:0007606">
    <property type="term" value="P:sensory perception of chemical stimulus"/>
    <property type="evidence" value="ECO:0007669"/>
    <property type="project" value="InterPro"/>
</dbReference>
<dbReference type="Proteomes" id="UP001432027">
    <property type="component" value="Unassembled WGS sequence"/>
</dbReference>
<keyword evidence="4" id="KW-1185">Reference proteome</keyword>
<keyword evidence="2" id="KW-1133">Transmembrane helix</keyword>
<dbReference type="PANTHER" id="PTHR23128">
    <property type="entry name" value="SERPENTINE RECEPTOR, CLASS E (EPSILON)-RELATED"/>
    <property type="match status" value="1"/>
</dbReference>
<dbReference type="PANTHER" id="PTHR23128:SF132">
    <property type="entry name" value="SERPENTINE RECEPTOR, CLASS E (EPSILON)-RELATED"/>
    <property type="match status" value="1"/>
</dbReference>
<dbReference type="GO" id="GO:0016020">
    <property type="term" value="C:membrane"/>
    <property type="evidence" value="ECO:0007669"/>
    <property type="project" value="InterPro"/>
</dbReference>
<evidence type="ECO:0000256" key="2">
    <source>
        <dbReference type="SAM" id="Phobius"/>
    </source>
</evidence>